<name>B4SCL5_PELPB</name>
<evidence type="ECO:0000313" key="3">
    <source>
        <dbReference type="Proteomes" id="UP000002724"/>
    </source>
</evidence>
<dbReference type="PROSITE" id="PS50005">
    <property type="entry name" value="TPR"/>
    <property type="match status" value="3"/>
</dbReference>
<dbReference type="InterPro" id="IPR019734">
    <property type="entry name" value="TPR_rpt"/>
</dbReference>
<dbReference type="SUPFAM" id="SSF48452">
    <property type="entry name" value="TPR-like"/>
    <property type="match status" value="2"/>
</dbReference>
<dbReference type="PANTHER" id="PTHR19959:SF119">
    <property type="entry name" value="FUNGAL LIPASE-LIKE DOMAIN-CONTAINING PROTEIN"/>
    <property type="match status" value="1"/>
</dbReference>
<feature type="repeat" description="TPR" evidence="1">
    <location>
        <begin position="623"/>
        <end position="656"/>
    </location>
</feature>
<dbReference type="EMBL" id="CP001110">
    <property type="protein sequence ID" value="ACF44220.1"/>
    <property type="molecule type" value="Genomic_DNA"/>
</dbReference>
<feature type="repeat" description="TPR" evidence="1">
    <location>
        <begin position="431"/>
        <end position="464"/>
    </location>
</feature>
<dbReference type="eggNOG" id="COG0457">
    <property type="taxonomic scope" value="Bacteria"/>
</dbReference>
<proteinExistence type="predicted"/>
<evidence type="ECO:0000313" key="2">
    <source>
        <dbReference type="EMBL" id="ACF44220.1"/>
    </source>
</evidence>
<dbReference type="STRING" id="324925.Ppha_2008"/>
<accession>B4SCL5</accession>
<reference evidence="2 3" key="1">
    <citation type="submission" date="2008-06" db="EMBL/GenBank/DDBJ databases">
        <title>Complete sequence of Pelodictyon phaeoclathratiforme BU-1.</title>
        <authorList>
            <consortium name="US DOE Joint Genome Institute"/>
            <person name="Lucas S."/>
            <person name="Copeland A."/>
            <person name="Lapidus A."/>
            <person name="Glavina del Rio T."/>
            <person name="Dalin E."/>
            <person name="Tice H."/>
            <person name="Bruce D."/>
            <person name="Goodwin L."/>
            <person name="Pitluck S."/>
            <person name="Schmutz J."/>
            <person name="Larimer F."/>
            <person name="Land M."/>
            <person name="Hauser L."/>
            <person name="Kyrpides N."/>
            <person name="Mikhailova N."/>
            <person name="Liu Z."/>
            <person name="Li T."/>
            <person name="Zhao F."/>
            <person name="Overmann J."/>
            <person name="Bryant D.A."/>
            <person name="Richardson P."/>
        </authorList>
    </citation>
    <scope>NUCLEOTIDE SEQUENCE [LARGE SCALE GENOMIC DNA]</scope>
    <source>
        <strain evidence="3">DSM 5477 / BU-1</strain>
    </source>
</reference>
<keyword evidence="1" id="KW-0802">TPR repeat</keyword>
<dbReference type="PANTHER" id="PTHR19959">
    <property type="entry name" value="KINESIN LIGHT CHAIN"/>
    <property type="match status" value="1"/>
</dbReference>
<dbReference type="HOGENOM" id="CLU_022807_0_0_10"/>
<gene>
    <name evidence="2" type="ordered locus">Ppha_2008</name>
</gene>
<feature type="repeat" description="TPR" evidence="1">
    <location>
        <begin position="479"/>
        <end position="512"/>
    </location>
</feature>
<dbReference type="KEGG" id="pph:Ppha_2008"/>
<dbReference type="OrthoDB" id="940757at2"/>
<dbReference type="Gene3D" id="1.25.40.10">
    <property type="entry name" value="Tetratricopeptide repeat domain"/>
    <property type="match status" value="2"/>
</dbReference>
<sequence length="730" mass="83049">MNESRFTEELDLLAKALRQHSFHFIIIGYNHPDVYRDVSEWLRVHLPGRAIQELTVSGKSYREITGELEDAGQNIVMIPDFDWLFNPENEPVCVALNQRRDYLVRRELNLLCFIQASKFKLLPVKIPDLWSLRSLELDFAYALKEEKFPIAGKANIDSSLGGSTIPEKEAEVRRLKYQISKSDKSNTALLQALKSQLATLQIELPPRQESEAFEKDEPSVVQKTGRIKILPEFLDVSLDLGRESPEKILAAMKELEEEEKAMLSVFALLPAEPVTYTTLDELLPGTENLEKILLKLAQQGLIAYHKKDASFTCSPVVQEVSRRQNREKLFEHGKLLIATLIEKLDYEPGIGHFLNATYSEAALFAHYAESNLRTISKADNQLAILAERIGNFHKTTGNIDKALIFFEEYFRLRKELYEADPQNVEFKNGLAISYSKLGNTHSALGNLDKALTFYEQDAQLSKEIYEVYPQNVEFKNGLAISYEKLGETHSALGNLDKALTFYEQDAQLSKELYEVYPQNVEFKNGLAISYEKLGVTHSALGNLDKALTFYEDFSRLEKELFEAYPQNVSFKNGLAISYEKLGGTHSALGNIDKALTFFNDETRLFEKLYEAYPQNVSFKNNLAISYEKLGETHSSLGNLDKALTFFEQDAQLTKELYEDYPQNVSFKNGLAISYANLGLFHRDKRSDNATARTLFEQAKTLWAQLVADSPSNAEFQKNLSQVNDVLEKMQ</sequence>
<keyword evidence="3" id="KW-1185">Reference proteome</keyword>
<dbReference type="RefSeq" id="WP_012508700.1">
    <property type="nucleotide sequence ID" value="NC_011060.1"/>
</dbReference>
<evidence type="ECO:0000256" key="1">
    <source>
        <dbReference type="PROSITE-ProRule" id="PRU00339"/>
    </source>
</evidence>
<dbReference type="Proteomes" id="UP000002724">
    <property type="component" value="Chromosome"/>
</dbReference>
<dbReference type="AlphaFoldDB" id="B4SCL5"/>
<organism evidence="2 3">
    <name type="scientific">Pelodictyon phaeoclathratiforme (strain DSM 5477 / BU-1)</name>
    <dbReference type="NCBI Taxonomy" id="324925"/>
    <lineage>
        <taxon>Bacteria</taxon>
        <taxon>Pseudomonadati</taxon>
        <taxon>Chlorobiota</taxon>
        <taxon>Chlorobiia</taxon>
        <taxon>Chlorobiales</taxon>
        <taxon>Chlorobiaceae</taxon>
        <taxon>Chlorobium/Pelodictyon group</taxon>
        <taxon>Pelodictyon</taxon>
    </lineage>
</organism>
<dbReference type="InterPro" id="IPR011990">
    <property type="entry name" value="TPR-like_helical_dom_sf"/>
</dbReference>
<dbReference type="Pfam" id="PF13374">
    <property type="entry name" value="TPR_10"/>
    <property type="match status" value="3"/>
</dbReference>
<dbReference type="SMART" id="SM00028">
    <property type="entry name" value="TPR"/>
    <property type="match status" value="6"/>
</dbReference>
<protein>
    <submittedName>
        <fullName evidence="2">Tetratricopeptide TPR_2 repeat protein</fullName>
    </submittedName>
</protein>